<protein>
    <submittedName>
        <fullName evidence="3">Uncharacterized protein</fullName>
    </submittedName>
</protein>
<feature type="transmembrane region" description="Helical" evidence="2">
    <location>
        <begin position="392"/>
        <end position="414"/>
    </location>
</feature>
<feature type="transmembrane region" description="Helical" evidence="2">
    <location>
        <begin position="280"/>
        <end position="299"/>
    </location>
</feature>
<feature type="transmembrane region" description="Helical" evidence="2">
    <location>
        <begin position="365"/>
        <end position="383"/>
    </location>
</feature>
<feature type="transmembrane region" description="Helical" evidence="2">
    <location>
        <begin position="165"/>
        <end position="185"/>
    </location>
</feature>
<keyword evidence="4" id="KW-1185">Reference proteome</keyword>
<feature type="transmembrane region" description="Helical" evidence="2">
    <location>
        <begin position="305"/>
        <end position="332"/>
    </location>
</feature>
<feature type="transmembrane region" description="Helical" evidence="2">
    <location>
        <begin position="480"/>
        <end position="500"/>
    </location>
</feature>
<feature type="transmembrane region" description="Helical" evidence="2">
    <location>
        <begin position="250"/>
        <end position="273"/>
    </location>
</feature>
<dbReference type="Proteomes" id="UP000645217">
    <property type="component" value="Unassembled WGS sequence"/>
</dbReference>
<feature type="transmembrane region" description="Helical" evidence="2">
    <location>
        <begin position="571"/>
        <end position="591"/>
    </location>
</feature>
<reference evidence="3" key="1">
    <citation type="journal article" date="2014" name="Int. J. Syst. Evol. Microbiol.">
        <title>Complete genome sequence of Corynebacterium casei LMG S-19264T (=DSM 44701T), isolated from a smear-ripened cheese.</title>
        <authorList>
            <consortium name="US DOE Joint Genome Institute (JGI-PGF)"/>
            <person name="Walter F."/>
            <person name="Albersmeier A."/>
            <person name="Kalinowski J."/>
            <person name="Ruckert C."/>
        </authorList>
    </citation>
    <scope>NUCLEOTIDE SEQUENCE</scope>
    <source>
        <strain evidence="3">JCM 13064</strain>
    </source>
</reference>
<feature type="transmembrane region" description="Helical" evidence="2">
    <location>
        <begin position="127"/>
        <end position="145"/>
    </location>
</feature>
<feature type="transmembrane region" description="Helical" evidence="2">
    <location>
        <begin position="598"/>
        <end position="616"/>
    </location>
</feature>
<feature type="transmembrane region" description="Helical" evidence="2">
    <location>
        <begin position="68"/>
        <end position="87"/>
    </location>
</feature>
<feature type="region of interest" description="Disordered" evidence="1">
    <location>
        <begin position="1"/>
        <end position="25"/>
    </location>
</feature>
<keyword evidence="2" id="KW-0472">Membrane</keyword>
<evidence type="ECO:0000256" key="2">
    <source>
        <dbReference type="SAM" id="Phobius"/>
    </source>
</evidence>
<name>A0A917VEE3_9ACTN</name>
<proteinExistence type="predicted"/>
<sequence length="794" mass="85638">MSDSPPLGGSTKSPHPGTLTIAPHPPAAVLPPVRRGRRLVTSGWVPGTAVAALAVTVLHHYGTSLTDLATFFGYLTVCVLVPGTLLVRALTCRALTARTLVEDAALGLTFGYAVEILTYIAARAAGAPLLVLVWPAATYTAFLVVPSLRRHWRGAGRRGQAPAWWPWFLSLMMTYMLGTSALMFFRSAAVTWPAAGTAHLDNAYNLSLLTEIKHHFPPHVPQVAGEPLYYHWFMYAHYAASSWITGIEPLILLFRLGTLPMYAAFLVLVAMVARRIIGSWAGAALSVALMVFAAMPSLYVNANGLLIWTGIHVVPWSTPTTTFGALLFAALLLPLARILARPGAGAGAWTMLVVLLLVVMGGKAIYIPLLLAGLTVFVAVEVVRRRRPPRRALAVMAVCLVFLAFAQIVLYGRVRQGVALDPMSIARSSWAMLTGGDVSRAPLPAIAGITVLYLVGWAFMWCGVAGLVADRRLALRVPAVLALGMAVPGFALSLLLGSPISFNQVYFLVAVMPYLAMLSVLGYLTLARRQRVTPAFAIAAAGAGVAVAYLIRFVCGVRVPLRPGEPEYLLYLPYLALAAIAAAAVPAFALIRRRPRPWALLIAAAVGVGPIAAWATRTELTVFHGLDRGMYTHIRTEPDAVPRGLLAAARWLRDHSRPDDLVATNDQCRWGHENPCDSREFWTAALSERRMLIAGWGYTPTALDRSKTNAGFEGVPFWDQERLRANNVVFTAPSADAVAVLRDRYGVRWLLSDERHVPPGARIADFAALRFRSGDCAVYQVPAAGGPSPRPATG</sequence>
<feature type="transmembrane region" description="Helical" evidence="2">
    <location>
        <begin position="44"/>
        <end position="62"/>
    </location>
</feature>
<accession>A0A917VEE3</accession>
<feature type="transmembrane region" description="Helical" evidence="2">
    <location>
        <begin position="533"/>
        <end position="551"/>
    </location>
</feature>
<keyword evidence="2" id="KW-0812">Transmembrane</keyword>
<feature type="transmembrane region" description="Helical" evidence="2">
    <location>
        <begin position="506"/>
        <end position="526"/>
    </location>
</feature>
<feature type="transmembrane region" description="Helical" evidence="2">
    <location>
        <begin position="339"/>
        <end position="359"/>
    </location>
</feature>
<gene>
    <name evidence="3" type="ORF">GCM10007964_08020</name>
</gene>
<keyword evidence="2" id="KW-1133">Transmembrane helix</keyword>
<evidence type="ECO:0000256" key="1">
    <source>
        <dbReference type="SAM" id="MobiDB-lite"/>
    </source>
</evidence>
<feature type="transmembrane region" description="Helical" evidence="2">
    <location>
        <begin position="445"/>
        <end position="468"/>
    </location>
</feature>
<reference evidence="3" key="2">
    <citation type="submission" date="2020-09" db="EMBL/GenBank/DDBJ databases">
        <authorList>
            <person name="Sun Q."/>
            <person name="Ohkuma M."/>
        </authorList>
    </citation>
    <scope>NUCLEOTIDE SEQUENCE</scope>
    <source>
        <strain evidence="3">JCM 13064</strain>
    </source>
</reference>
<evidence type="ECO:0000313" key="3">
    <source>
        <dbReference type="EMBL" id="GGK67375.1"/>
    </source>
</evidence>
<dbReference type="AlphaFoldDB" id="A0A917VEE3"/>
<comment type="caution">
    <text evidence="3">The sequence shown here is derived from an EMBL/GenBank/DDBJ whole genome shotgun (WGS) entry which is preliminary data.</text>
</comment>
<evidence type="ECO:0000313" key="4">
    <source>
        <dbReference type="Proteomes" id="UP000645217"/>
    </source>
</evidence>
<dbReference type="RefSeq" id="WP_189161539.1">
    <property type="nucleotide sequence ID" value="NZ_BMNT01000003.1"/>
</dbReference>
<dbReference type="EMBL" id="BMNT01000003">
    <property type="protein sequence ID" value="GGK67375.1"/>
    <property type="molecule type" value="Genomic_DNA"/>
</dbReference>
<organism evidence="3 4">
    <name type="scientific">Sphaerisporangium melleum</name>
    <dbReference type="NCBI Taxonomy" id="321316"/>
    <lineage>
        <taxon>Bacteria</taxon>
        <taxon>Bacillati</taxon>
        <taxon>Actinomycetota</taxon>
        <taxon>Actinomycetes</taxon>
        <taxon>Streptosporangiales</taxon>
        <taxon>Streptosporangiaceae</taxon>
        <taxon>Sphaerisporangium</taxon>
    </lineage>
</organism>